<evidence type="ECO:0000256" key="4">
    <source>
        <dbReference type="ARBA" id="ARBA00017788"/>
    </source>
</evidence>
<gene>
    <name evidence="12" type="ORF">M406DRAFT_62868</name>
</gene>
<comment type="function">
    <text evidence="11">Adenosyl-L-methionine (AdoMet)-dependent tRNA (uracil-O(2)-)-methyltransferase.</text>
</comment>
<reference evidence="12" key="1">
    <citation type="journal article" date="2020" name="Phytopathology">
        <title>Genome sequence of the chestnut blight fungus Cryphonectria parasitica EP155: A fundamental resource for an archetypical invasive plant pathogen.</title>
        <authorList>
            <person name="Crouch J.A."/>
            <person name="Dawe A."/>
            <person name="Aerts A."/>
            <person name="Barry K."/>
            <person name="Churchill A.C.L."/>
            <person name="Grimwood J."/>
            <person name="Hillman B."/>
            <person name="Milgroom M.G."/>
            <person name="Pangilinan J."/>
            <person name="Smith M."/>
            <person name="Salamov A."/>
            <person name="Schmutz J."/>
            <person name="Yadav J."/>
            <person name="Grigoriev I.V."/>
            <person name="Nuss D."/>
        </authorList>
    </citation>
    <scope>NUCLEOTIDE SEQUENCE</scope>
    <source>
        <strain evidence="12">EP155</strain>
    </source>
</reference>
<dbReference type="RefSeq" id="XP_040779787.1">
    <property type="nucleotide sequence ID" value="XM_040924803.1"/>
</dbReference>
<keyword evidence="9 11" id="KW-0819">tRNA processing</keyword>
<comment type="subcellular location">
    <subcellularLocation>
        <location evidence="1 11">Cytoplasm</location>
    </subcellularLocation>
</comment>
<evidence type="ECO:0000256" key="8">
    <source>
        <dbReference type="ARBA" id="ARBA00022691"/>
    </source>
</evidence>
<protein>
    <recommendedName>
        <fullName evidence="4 11">tRNA (uracil-O(2)-)-methyltransferase</fullName>
        <ecNumber evidence="3 11">2.1.1.211</ecNumber>
    </recommendedName>
</protein>
<evidence type="ECO:0000313" key="12">
    <source>
        <dbReference type="EMBL" id="KAF3768826.1"/>
    </source>
</evidence>
<dbReference type="OrthoDB" id="10047021at2759"/>
<comment type="catalytic activity">
    <reaction evidence="10 11">
        <text>uridine(44) in tRNA(Ser) + S-adenosyl-L-methionine = 2'-O-methyluridine(44) in tRNA(Ser) + S-adenosyl-L-homocysteine + H(+)</text>
        <dbReference type="Rhea" id="RHEA:43100"/>
        <dbReference type="Rhea" id="RHEA-COMP:10339"/>
        <dbReference type="Rhea" id="RHEA-COMP:10340"/>
        <dbReference type="ChEBI" id="CHEBI:15378"/>
        <dbReference type="ChEBI" id="CHEBI:57856"/>
        <dbReference type="ChEBI" id="CHEBI:59789"/>
        <dbReference type="ChEBI" id="CHEBI:65315"/>
        <dbReference type="ChEBI" id="CHEBI:74478"/>
        <dbReference type="EC" id="2.1.1.211"/>
    </reaction>
</comment>
<evidence type="ECO:0000256" key="10">
    <source>
        <dbReference type="ARBA" id="ARBA00047957"/>
    </source>
</evidence>
<dbReference type="PANTHER" id="PTHR21210">
    <property type="entry name" value="TRNA (URACIL-O(2)-)-METHYLTRANSFERASE-RELATED"/>
    <property type="match status" value="1"/>
</dbReference>
<name>A0A9P4Y8R7_CRYP1</name>
<keyword evidence="6 11" id="KW-0489">Methyltransferase</keyword>
<organism evidence="12 13">
    <name type="scientific">Cryphonectria parasitica (strain ATCC 38755 / EP155)</name>
    <dbReference type="NCBI Taxonomy" id="660469"/>
    <lineage>
        <taxon>Eukaryota</taxon>
        <taxon>Fungi</taxon>
        <taxon>Dikarya</taxon>
        <taxon>Ascomycota</taxon>
        <taxon>Pezizomycotina</taxon>
        <taxon>Sordariomycetes</taxon>
        <taxon>Sordariomycetidae</taxon>
        <taxon>Diaporthales</taxon>
        <taxon>Cryphonectriaceae</taxon>
        <taxon>Cryphonectria-Endothia species complex</taxon>
        <taxon>Cryphonectria</taxon>
    </lineage>
</organism>
<dbReference type="EMBL" id="MU032345">
    <property type="protein sequence ID" value="KAF3768826.1"/>
    <property type="molecule type" value="Genomic_DNA"/>
</dbReference>
<dbReference type="EC" id="2.1.1.211" evidence="3 11"/>
<keyword evidence="13" id="KW-1185">Reference proteome</keyword>
<evidence type="ECO:0000256" key="1">
    <source>
        <dbReference type="ARBA" id="ARBA00004496"/>
    </source>
</evidence>
<comment type="similarity">
    <text evidence="2 11">Belongs to the TRM44 family.</text>
</comment>
<evidence type="ECO:0000313" key="13">
    <source>
        <dbReference type="Proteomes" id="UP000803844"/>
    </source>
</evidence>
<dbReference type="Proteomes" id="UP000803844">
    <property type="component" value="Unassembled WGS sequence"/>
</dbReference>
<evidence type="ECO:0000256" key="7">
    <source>
        <dbReference type="ARBA" id="ARBA00022679"/>
    </source>
</evidence>
<evidence type="ECO:0000256" key="2">
    <source>
        <dbReference type="ARBA" id="ARBA00009056"/>
    </source>
</evidence>
<keyword evidence="8 11" id="KW-0949">S-adenosyl-L-methionine</keyword>
<keyword evidence="7 11" id="KW-0808">Transferase</keyword>
<dbReference type="InterPro" id="IPR011671">
    <property type="entry name" value="tRNA_uracil_MeTrfase"/>
</dbReference>
<evidence type="ECO:0000256" key="3">
    <source>
        <dbReference type="ARBA" id="ARBA00012795"/>
    </source>
</evidence>
<evidence type="ECO:0000256" key="6">
    <source>
        <dbReference type="ARBA" id="ARBA00022603"/>
    </source>
</evidence>
<dbReference type="Pfam" id="PF07757">
    <property type="entry name" value="AdoMet_MTase"/>
    <property type="match status" value="1"/>
</dbReference>
<comment type="caution">
    <text evidence="12">The sequence shown here is derived from an EMBL/GenBank/DDBJ whole genome shotgun (WGS) entry which is preliminary data.</text>
</comment>
<dbReference type="GeneID" id="63841932"/>
<dbReference type="AlphaFoldDB" id="A0A9P4Y8R7"/>
<dbReference type="PANTHER" id="PTHR21210:SF0">
    <property type="entry name" value="TRNA (URACIL-O(2)-)-METHYLTRANSFERASE-RELATED"/>
    <property type="match status" value="1"/>
</dbReference>
<keyword evidence="5 11" id="KW-0963">Cytoplasm</keyword>
<dbReference type="GO" id="GO:0005737">
    <property type="term" value="C:cytoplasm"/>
    <property type="evidence" value="ECO:0007669"/>
    <property type="project" value="UniProtKB-SubCell"/>
</dbReference>
<evidence type="ECO:0000256" key="11">
    <source>
        <dbReference type="RuleBase" id="RU368004"/>
    </source>
</evidence>
<sequence length="490" mass="55252">MLRGFIVRTRRRGSGVPEWTPLFRDECNFDAEIFERVMLNLIKNPNINSSWLFRADILLDRVVSEVSECPASASSPQPLIPGYKGLVIKRLLVRRMIPRNELRDKPLEQSCVFYQGTISEGVQRSLIIYLPHVRSEQDIPFYHPAVRGIAFLHDWRPAEGKGTVSTQYLFFDSGSRTEKLTRTALHLLRVLHKHGEGQVAGYKKRVHHDVLVPQASLQSTYATLKQKYAKSLVEGWEEVTDPSKHVFEDLCIAAFLIELWKEMYKDLDFPGFVDIGCGNGLLVHILNCENYAGWGFDARVRRSWAKYNSSVSVRSLDGGFHVQDSLKAHVLLPAVTAKPTDNSGIKISEGQTHDGIFPEGTFIISNHADELTPWTPILARLSGCPFIMIPCCSHNLGGDRWRAPPPKDKMASHSAYNSLCGWVAEIAEDCGWEVEKEVLRIPSTRNVALVGRRLANEEELDIYALLYKYGGTGGYYDNVVKLFRASARGH</sequence>
<proteinExistence type="inferred from homology"/>
<evidence type="ECO:0000256" key="5">
    <source>
        <dbReference type="ARBA" id="ARBA00022490"/>
    </source>
</evidence>
<accession>A0A9P4Y8R7</accession>
<dbReference type="GO" id="GO:0141101">
    <property type="term" value="F:tRNA(Ser) (uridine(44)-2'-O-)-methyltransferase activity"/>
    <property type="evidence" value="ECO:0007669"/>
    <property type="project" value="UniProtKB-EC"/>
</dbReference>
<dbReference type="GO" id="GO:0030488">
    <property type="term" value="P:tRNA methylation"/>
    <property type="evidence" value="ECO:0007669"/>
    <property type="project" value="UniProtKB-UniRule"/>
</dbReference>
<evidence type="ECO:0000256" key="9">
    <source>
        <dbReference type="ARBA" id="ARBA00022694"/>
    </source>
</evidence>